<reference evidence="1" key="1">
    <citation type="journal article" date="2020" name="Int. J. Syst. Evol. Microbiol.">
        <title>Aquipluma nitroreducens gen. nov. sp. nov., a novel facultatively anaerobic bacterium isolated from a freshwater lake.</title>
        <authorList>
            <person name="Watanabe M."/>
            <person name="Kojima H."/>
            <person name="Fukui M."/>
        </authorList>
    </citation>
    <scope>NUCLEOTIDE SEQUENCE</scope>
    <source>
        <strain evidence="1">MeG22</strain>
    </source>
</reference>
<proteinExistence type="predicted"/>
<keyword evidence="2" id="KW-1185">Reference proteome</keyword>
<evidence type="ECO:0000313" key="2">
    <source>
        <dbReference type="Proteomes" id="UP001193389"/>
    </source>
</evidence>
<dbReference type="EMBL" id="AP018694">
    <property type="protein sequence ID" value="BBE17952.1"/>
    <property type="molecule type" value="Genomic_DNA"/>
</dbReference>
<name>A0A5K7S8S5_9BACT</name>
<gene>
    <name evidence="1" type="ORF">AQPE_2111</name>
</gene>
<accession>A0A5K7S8S5</accession>
<dbReference type="KEGG" id="anf:AQPE_2111"/>
<dbReference type="Proteomes" id="UP001193389">
    <property type="component" value="Chromosome"/>
</dbReference>
<evidence type="ECO:0000313" key="1">
    <source>
        <dbReference type="EMBL" id="BBE17952.1"/>
    </source>
</evidence>
<protein>
    <submittedName>
        <fullName evidence="1">Uncharacterized protein</fullName>
    </submittedName>
</protein>
<organism evidence="1 2">
    <name type="scientific">Aquipluma nitroreducens</name>
    <dbReference type="NCBI Taxonomy" id="2010828"/>
    <lineage>
        <taxon>Bacteria</taxon>
        <taxon>Pseudomonadati</taxon>
        <taxon>Bacteroidota</taxon>
        <taxon>Bacteroidia</taxon>
        <taxon>Marinilabiliales</taxon>
        <taxon>Prolixibacteraceae</taxon>
        <taxon>Aquipluma</taxon>
    </lineage>
</organism>
<sequence length="62" mass="7504">MRNIKLKQQLKKQLNYISIVLSLFLLALKLNDFISCTMEEFVYNTTLVKTYRRLFSCLMFYN</sequence>
<dbReference type="AlphaFoldDB" id="A0A5K7S8S5"/>